<organism evidence="7 8">
    <name type="scientific">Salicibibacter halophilus</name>
    <dbReference type="NCBI Taxonomy" id="2502791"/>
    <lineage>
        <taxon>Bacteria</taxon>
        <taxon>Bacillati</taxon>
        <taxon>Bacillota</taxon>
        <taxon>Bacilli</taxon>
        <taxon>Bacillales</taxon>
        <taxon>Bacillaceae</taxon>
        <taxon>Salicibibacter</taxon>
    </lineage>
</organism>
<evidence type="ECO:0000259" key="5">
    <source>
        <dbReference type="Pfam" id="PF00501"/>
    </source>
</evidence>
<dbReference type="CDD" id="cd05972">
    <property type="entry name" value="MACS_like"/>
    <property type="match status" value="1"/>
</dbReference>
<keyword evidence="2 7" id="KW-0436">Ligase</keyword>
<feature type="domain" description="AMP-binding enzyme C-terminal" evidence="6">
    <location>
        <begin position="434"/>
        <end position="514"/>
    </location>
</feature>
<dbReference type="FunFam" id="3.30.300.30:FF:000005">
    <property type="entry name" value="Acyl-coenzyme A synthetase ACSM5, mitochondrial"/>
    <property type="match status" value="1"/>
</dbReference>
<evidence type="ECO:0000313" key="7">
    <source>
        <dbReference type="EMBL" id="QDI92380.1"/>
    </source>
</evidence>
<evidence type="ECO:0000256" key="4">
    <source>
        <dbReference type="ARBA" id="ARBA00022840"/>
    </source>
</evidence>
<evidence type="ECO:0000256" key="1">
    <source>
        <dbReference type="ARBA" id="ARBA00006432"/>
    </source>
</evidence>
<keyword evidence="4" id="KW-0067">ATP-binding</keyword>
<dbReference type="SUPFAM" id="SSF56801">
    <property type="entry name" value="Acetyl-CoA synthetase-like"/>
    <property type="match status" value="1"/>
</dbReference>
<dbReference type="InterPro" id="IPR000873">
    <property type="entry name" value="AMP-dep_synth/lig_dom"/>
</dbReference>
<proteinExistence type="inferred from homology"/>
<dbReference type="PANTHER" id="PTHR43605">
    <property type="entry name" value="ACYL-COENZYME A SYNTHETASE"/>
    <property type="match status" value="1"/>
</dbReference>
<dbReference type="EMBL" id="CP035485">
    <property type="protein sequence ID" value="QDI92380.1"/>
    <property type="molecule type" value="Genomic_DNA"/>
</dbReference>
<accession>A0A514LKI4</accession>
<dbReference type="RefSeq" id="WP_142090888.1">
    <property type="nucleotide sequence ID" value="NZ_CP035485.1"/>
</dbReference>
<dbReference type="PANTHER" id="PTHR43605:SF10">
    <property type="entry name" value="ACYL-COA SYNTHETASE MEDIUM CHAIN FAMILY MEMBER 3"/>
    <property type="match status" value="1"/>
</dbReference>
<dbReference type="InterPro" id="IPR020845">
    <property type="entry name" value="AMP-binding_CS"/>
</dbReference>
<comment type="similarity">
    <text evidence="1">Belongs to the ATP-dependent AMP-binding enzyme family.</text>
</comment>
<evidence type="ECO:0000256" key="3">
    <source>
        <dbReference type="ARBA" id="ARBA00022741"/>
    </source>
</evidence>
<dbReference type="GO" id="GO:0004321">
    <property type="term" value="F:fatty-acyl-CoA synthase activity"/>
    <property type="evidence" value="ECO:0007669"/>
    <property type="project" value="TreeGrafter"/>
</dbReference>
<dbReference type="AlphaFoldDB" id="A0A514LKI4"/>
<dbReference type="OrthoDB" id="9778383at2"/>
<dbReference type="GO" id="GO:0006633">
    <property type="term" value="P:fatty acid biosynthetic process"/>
    <property type="evidence" value="ECO:0007669"/>
    <property type="project" value="TreeGrafter"/>
</dbReference>
<evidence type="ECO:0000259" key="6">
    <source>
        <dbReference type="Pfam" id="PF13193"/>
    </source>
</evidence>
<name>A0A514LKI4_9BACI</name>
<feature type="domain" description="AMP-dependent synthetase/ligase" evidence="5">
    <location>
        <begin position="25"/>
        <end position="384"/>
    </location>
</feature>
<dbReference type="Pfam" id="PF00501">
    <property type="entry name" value="AMP-binding"/>
    <property type="match status" value="1"/>
</dbReference>
<reference evidence="8" key="1">
    <citation type="submission" date="2019-01" db="EMBL/GenBank/DDBJ databases">
        <title>Genomic analysis of Salicibibacter sp. NKC3-5.</title>
        <authorList>
            <person name="Oh Y.J."/>
        </authorList>
    </citation>
    <scope>NUCLEOTIDE SEQUENCE [LARGE SCALE GENOMIC DNA]</scope>
    <source>
        <strain evidence="8">NKC3-5</strain>
    </source>
</reference>
<dbReference type="Gene3D" id="3.40.50.12780">
    <property type="entry name" value="N-terminal domain of ligase-like"/>
    <property type="match status" value="1"/>
</dbReference>
<dbReference type="PROSITE" id="PS00455">
    <property type="entry name" value="AMP_BINDING"/>
    <property type="match status" value="1"/>
</dbReference>
<protein>
    <submittedName>
        <fullName evidence="7">Acyl--CoA ligase</fullName>
    </submittedName>
</protein>
<dbReference type="Proteomes" id="UP000319756">
    <property type="component" value="Chromosome"/>
</dbReference>
<dbReference type="InterPro" id="IPR045851">
    <property type="entry name" value="AMP-bd_C_sf"/>
</dbReference>
<keyword evidence="8" id="KW-1185">Reference proteome</keyword>
<dbReference type="GO" id="GO:0016405">
    <property type="term" value="F:CoA-ligase activity"/>
    <property type="evidence" value="ECO:0007669"/>
    <property type="project" value="UniProtKB-ARBA"/>
</dbReference>
<dbReference type="InterPro" id="IPR051087">
    <property type="entry name" value="Mitochondrial_ACSM"/>
</dbReference>
<dbReference type="GO" id="GO:0005524">
    <property type="term" value="F:ATP binding"/>
    <property type="evidence" value="ECO:0007669"/>
    <property type="project" value="UniProtKB-KW"/>
</dbReference>
<evidence type="ECO:0000256" key="2">
    <source>
        <dbReference type="ARBA" id="ARBA00022598"/>
    </source>
</evidence>
<dbReference type="KEGG" id="sale:EPH95_15250"/>
<evidence type="ECO:0000313" key="8">
    <source>
        <dbReference type="Proteomes" id="UP000319756"/>
    </source>
</evidence>
<dbReference type="InterPro" id="IPR025110">
    <property type="entry name" value="AMP-bd_C"/>
</dbReference>
<dbReference type="GO" id="GO:0015645">
    <property type="term" value="F:fatty acid ligase activity"/>
    <property type="evidence" value="ECO:0007669"/>
    <property type="project" value="TreeGrafter"/>
</dbReference>
<keyword evidence="3" id="KW-0547">Nucleotide-binding</keyword>
<sequence>MNTQDLIAPPQYNIADAVEKFADIPTRTAIRWMNGEGGIREVSYSELVTKANQYAQVLRRSGLEKGDRVLIMLPRIPEAYISYLACLKAGLVAIPCSEMLRKKDLIFRMEHSGARAIVAYDQTTAEVNAINDDYEALGRKFVIGQKVNGWSPIEELAEQESEQYEGEKTSRDDMAFLSYTSGTTGNPKGVAHTHGWGYAHVETAAKNWLNVKEGDLVWATAAPGWQKWIWSPFLSTITLGATAFVYHGGFKPEAFLKILEKEKIEVLCCTPTEYRLMVSVDDLTSYDLSNLKSAVSAGEPLNRPVIEAFQNAFNINVRDGYGQTENTLLVSIQEGMEIKPGSMGTPTPGNQVEVINDEGDASPTGEVGDIAVHKDSPALFKAYYRDPERTNATYRGNWYLTGDQAYRDKDGYFWFVGRSDDIIISAGYTIGPFEVEDALVKHEAVKECAVVGVPDEIRGSVVKAYVVLREPGNVGNIEEFVSELQDHTKRLTAPYKYPRKIEFIDELPKTTSGKIRRVTLRNEAKETT</sequence>
<gene>
    <name evidence="7" type="ORF">EPH95_15250</name>
</gene>
<dbReference type="InterPro" id="IPR042099">
    <property type="entry name" value="ANL_N_sf"/>
</dbReference>
<dbReference type="Pfam" id="PF13193">
    <property type="entry name" value="AMP-binding_C"/>
    <property type="match status" value="1"/>
</dbReference>
<dbReference type="GO" id="GO:0006637">
    <property type="term" value="P:acyl-CoA metabolic process"/>
    <property type="evidence" value="ECO:0007669"/>
    <property type="project" value="TreeGrafter"/>
</dbReference>
<dbReference type="Gene3D" id="3.30.300.30">
    <property type="match status" value="1"/>
</dbReference>